<sequence>MKKLLIWVIFLFFILPSHGKNKMNSSSTNIVCFPTIQQDTIIGNYFISYLIKDNDNIISRQGITSEGDTILLKCPDRSVILNLKRKDNGDTILSNKEINKYIFESLIPKEDDINQYQLWFFEIKNVDVDKVTFDLNICIPDTDICYFFNLCVSDDGNITITEIELNEEEE</sequence>
<dbReference type="Proteomes" id="UP001205603">
    <property type="component" value="Unassembled WGS sequence"/>
</dbReference>
<comment type="caution">
    <text evidence="1">The sequence shown here is derived from an EMBL/GenBank/DDBJ whole genome shotgun (WGS) entry which is preliminary data.</text>
</comment>
<name>A0ABT1MDW0_9BACT</name>
<proteinExistence type="predicted"/>
<dbReference type="Gene3D" id="2.40.128.510">
    <property type="entry name" value="Protein of unknown function DUF4738"/>
    <property type="match status" value="1"/>
</dbReference>
<reference evidence="1 2" key="1">
    <citation type="submission" date="2022-07" db="EMBL/GenBank/DDBJ databases">
        <title>Fecal culturing of patients with breast cancer.</title>
        <authorList>
            <person name="Teng N.M.Y."/>
            <person name="Kiu R."/>
            <person name="Evans R."/>
            <person name="Baker D.J."/>
            <person name="Zenner C."/>
            <person name="Robinson S.D."/>
            <person name="Hall L.J."/>
        </authorList>
    </citation>
    <scope>NUCLEOTIDE SEQUENCE [LARGE SCALE GENOMIC DNA]</scope>
    <source>
        <strain evidence="1 2">LH1063</strain>
    </source>
</reference>
<dbReference type="EMBL" id="JANDHW010000001">
    <property type="protein sequence ID" value="MCP9610822.1"/>
    <property type="molecule type" value="Genomic_DNA"/>
</dbReference>
<dbReference type="InterPro" id="IPR031762">
    <property type="entry name" value="DUF4738"/>
</dbReference>
<evidence type="ECO:0000313" key="1">
    <source>
        <dbReference type="EMBL" id="MCP9610822.1"/>
    </source>
</evidence>
<protein>
    <submittedName>
        <fullName evidence="1">DUF4738 domain-containing protein</fullName>
    </submittedName>
</protein>
<dbReference type="RefSeq" id="WP_255025402.1">
    <property type="nucleotide sequence ID" value="NZ_JANDHW010000001.1"/>
</dbReference>
<dbReference type="Pfam" id="PF15889">
    <property type="entry name" value="DUF4738"/>
    <property type="match status" value="1"/>
</dbReference>
<keyword evidence="2" id="KW-1185">Reference proteome</keyword>
<gene>
    <name evidence="1" type="ORF">NMU02_01785</name>
</gene>
<evidence type="ECO:0000313" key="2">
    <source>
        <dbReference type="Proteomes" id="UP001205603"/>
    </source>
</evidence>
<accession>A0ABT1MDW0</accession>
<organism evidence="1 2">
    <name type="scientific">Coprobacter tertius</name>
    <dbReference type="NCBI Taxonomy" id="2944915"/>
    <lineage>
        <taxon>Bacteria</taxon>
        <taxon>Pseudomonadati</taxon>
        <taxon>Bacteroidota</taxon>
        <taxon>Bacteroidia</taxon>
        <taxon>Bacteroidales</taxon>
        <taxon>Barnesiellaceae</taxon>
        <taxon>Coprobacter</taxon>
    </lineage>
</organism>